<name>A0AAV9GBA1_9PEZI</name>
<protein>
    <submittedName>
        <fullName evidence="3">Uncharacterized protein</fullName>
    </submittedName>
</protein>
<reference evidence="3" key="1">
    <citation type="journal article" date="2023" name="Mol. Phylogenet. Evol.">
        <title>Genome-scale phylogeny and comparative genomics of the fungal order Sordariales.</title>
        <authorList>
            <person name="Hensen N."/>
            <person name="Bonometti L."/>
            <person name="Westerberg I."/>
            <person name="Brannstrom I.O."/>
            <person name="Guillou S."/>
            <person name="Cros-Aarteil S."/>
            <person name="Calhoun S."/>
            <person name="Haridas S."/>
            <person name="Kuo A."/>
            <person name="Mondo S."/>
            <person name="Pangilinan J."/>
            <person name="Riley R."/>
            <person name="LaButti K."/>
            <person name="Andreopoulos B."/>
            <person name="Lipzen A."/>
            <person name="Chen C."/>
            <person name="Yan M."/>
            <person name="Daum C."/>
            <person name="Ng V."/>
            <person name="Clum A."/>
            <person name="Steindorff A."/>
            <person name="Ohm R.A."/>
            <person name="Martin F."/>
            <person name="Silar P."/>
            <person name="Natvig D.O."/>
            <person name="Lalanne C."/>
            <person name="Gautier V."/>
            <person name="Ament-Velasquez S.L."/>
            <person name="Kruys A."/>
            <person name="Hutchinson M.I."/>
            <person name="Powell A.J."/>
            <person name="Barry K."/>
            <person name="Miller A.N."/>
            <person name="Grigoriev I.V."/>
            <person name="Debuchy R."/>
            <person name="Gladieux P."/>
            <person name="Hiltunen Thoren M."/>
            <person name="Johannesson H."/>
        </authorList>
    </citation>
    <scope>NUCLEOTIDE SEQUENCE</scope>
    <source>
        <strain evidence="3">PSN243</strain>
    </source>
</reference>
<organism evidence="3 4">
    <name type="scientific">Podospora aff. communis PSN243</name>
    <dbReference type="NCBI Taxonomy" id="3040156"/>
    <lineage>
        <taxon>Eukaryota</taxon>
        <taxon>Fungi</taxon>
        <taxon>Dikarya</taxon>
        <taxon>Ascomycota</taxon>
        <taxon>Pezizomycotina</taxon>
        <taxon>Sordariomycetes</taxon>
        <taxon>Sordariomycetidae</taxon>
        <taxon>Sordariales</taxon>
        <taxon>Podosporaceae</taxon>
        <taxon>Podospora</taxon>
    </lineage>
</organism>
<evidence type="ECO:0000259" key="2">
    <source>
        <dbReference type="Pfam" id="PF21666"/>
    </source>
</evidence>
<evidence type="ECO:0000259" key="1">
    <source>
        <dbReference type="Pfam" id="PF14033"/>
    </source>
</evidence>
<accession>A0AAV9GBA1</accession>
<dbReference type="PANTHER" id="PTHR33119:SF1">
    <property type="entry name" value="FE2OG DIOXYGENASE DOMAIN-CONTAINING PROTEIN"/>
    <property type="match status" value="1"/>
</dbReference>
<keyword evidence="4" id="KW-1185">Reference proteome</keyword>
<dbReference type="InterPro" id="IPR025340">
    <property type="entry name" value="DUF4246"/>
</dbReference>
<reference evidence="3" key="2">
    <citation type="submission" date="2023-05" db="EMBL/GenBank/DDBJ databases">
        <authorList>
            <consortium name="Lawrence Berkeley National Laboratory"/>
            <person name="Steindorff A."/>
            <person name="Hensen N."/>
            <person name="Bonometti L."/>
            <person name="Westerberg I."/>
            <person name="Brannstrom I.O."/>
            <person name="Guillou S."/>
            <person name="Cros-Aarteil S."/>
            <person name="Calhoun S."/>
            <person name="Haridas S."/>
            <person name="Kuo A."/>
            <person name="Mondo S."/>
            <person name="Pangilinan J."/>
            <person name="Riley R."/>
            <person name="Labutti K."/>
            <person name="Andreopoulos B."/>
            <person name="Lipzen A."/>
            <person name="Chen C."/>
            <person name="Yanf M."/>
            <person name="Daum C."/>
            <person name="Ng V."/>
            <person name="Clum A."/>
            <person name="Ohm R."/>
            <person name="Martin F."/>
            <person name="Silar P."/>
            <person name="Natvig D."/>
            <person name="Lalanne C."/>
            <person name="Gautier V."/>
            <person name="Ament-Velasquez S.L."/>
            <person name="Kruys A."/>
            <person name="Hutchinson M.I."/>
            <person name="Powell A.J."/>
            <person name="Barry K."/>
            <person name="Miller A.N."/>
            <person name="Grigoriev I.V."/>
            <person name="Debuchy R."/>
            <person name="Gladieux P."/>
            <person name="Thoren M.H."/>
            <person name="Johannesson H."/>
        </authorList>
    </citation>
    <scope>NUCLEOTIDE SEQUENCE</scope>
    <source>
        <strain evidence="3">PSN243</strain>
    </source>
</reference>
<dbReference type="Pfam" id="PF21666">
    <property type="entry name" value="DUF4246_N"/>
    <property type="match status" value="1"/>
</dbReference>
<dbReference type="InterPro" id="IPR049192">
    <property type="entry name" value="DUF4246_C"/>
</dbReference>
<proteinExistence type="predicted"/>
<dbReference type="AlphaFoldDB" id="A0AAV9GBA1"/>
<dbReference type="PANTHER" id="PTHR33119">
    <property type="entry name" value="IFI3P"/>
    <property type="match status" value="1"/>
</dbReference>
<feature type="domain" description="DUF4246" evidence="1">
    <location>
        <begin position="117"/>
        <end position="667"/>
    </location>
</feature>
<comment type="caution">
    <text evidence="3">The sequence shown here is derived from an EMBL/GenBank/DDBJ whole genome shotgun (WGS) entry which is preliminary data.</text>
</comment>
<dbReference type="Proteomes" id="UP001321760">
    <property type="component" value="Unassembled WGS sequence"/>
</dbReference>
<evidence type="ECO:0000313" key="4">
    <source>
        <dbReference type="Proteomes" id="UP001321760"/>
    </source>
</evidence>
<dbReference type="Pfam" id="PF14033">
    <property type="entry name" value="DUF4246"/>
    <property type="match status" value="1"/>
</dbReference>
<dbReference type="EMBL" id="MU865967">
    <property type="protein sequence ID" value="KAK4445230.1"/>
    <property type="molecule type" value="Genomic_DNA"/>
</dbReference>
<feature type="domain" description="DUF4246" evidence="2">
    <location>
        <begin position="40"/>
        <end position="106"/>
    </location>
</feature>
<sequence length="765" mass="86904">MSSRWKRHSDWRYYSPPSPIASGSLLNDCGAEHHGGPLLVPGFNGLPVNVQLMPEDRYAHGFDDWAQARLTAREVAMLEIMNDITDGEGWEDAVFDDAIVAWWHKELAATRRLFSDATWDWCVAELRDAARVFRDTRCVDVLHSASGVCKSDGLVSSGTLDALRAGVAALMDDKDDLASHPFFPNRHDLVDPTLYLLAYGATPAVFHGDVEVSLEDIFDSLKSQYAARRGQPAPQTIEGRKDPPPDWMLDPQRLWRSLAEPEKWLWSPDFQLLPCDVDFTKDGTGVTISSYINNLHPERHPTVYRAVESVLAAAIPMWNRVLVKREMDRLPPRIRTYGAVTEPQGPPPWRDYAISVEKAHHPDRPHPVYAAVQQKVQEYLAEPEPPLLDMLNPHFHGEEGFLGDTFAAAIDQKFTRLERAVHPEPGTMYTYEDWKAGKANRPIVPGIYDDNEDTPRPHQQNAKLGDSAGEIGGGRPFVVEHADHVHTPPVDLATSFSTKGLQVIVKLSRTTLDPQETPHCGAEDWRVDGTMNEHVVAGAVLVLDSHNVTTPAMDFRVEADLDQTEFGYRDDPELRAIEITFGLDKPGSLSHMSRTKAAQELGTVEFLDHRRLVAYPNYVQHRMGEIELVDESLPGHFDVLELWLVDPNYRLCSTRNVPPQRHDWWFDAVRRSQFDEQGKPQWSHALPNELLDNIQEHAADFPVSVEEAQRWRLERLRHELLCSRVMEACMDKYELDDSSEWVESDFDEDYMYDPGPEWDLDVEEY</sequence>
<dbReference type="InterPro" id="IPR049207">
    <property type="entry name" value="DUF4246_N"/>
</dbReference>
<gene>
    <name evidence="3" type="ORF">QBC34DRAFT_358483</name>
</gene>
<evidence type="ECO:0000313" key="3">
    <source>
        <dbReference type="EMBL" id="KAK4445230.1"/>
    </source>
</evidence>